<dbReference type="PROSITE" id="PS50928">
    <property type="entry name" value="ABC_TM1"/>
    <property type="match status" value="1"/>
</dbReference>
<dbReference type="CDD" id="cd06261">
    <property type="entry name" value="TM_PBP2"/>
    <property type="match status" value="1"/>
</dbReference>
<dbReference type="PANTHER" id="PTHR43005:SF1">
    <property type="entry name" value="SPERMIDINE_PUTRESCINE TRANSPORT SYSTEM PERMEASE PROTEIN"/>
    <property type="match status" value="1"/>
</dbReference>
<keyword evidence="2 7" id="KW-0813">Transport</keyword>
<reference evidence="9 10" key="1">
    <citation type="submission" date="2019-03" db="EMBL/GenBank/DDBJ databases">
        <title>Genomic Encyclopedia of Type Strains, Phase IV (KMG-IV): sequencing the most valuable type-strain genomes for metagenomic binning, comparative biology and taxonomic classification.</title>
        <authorList>
            <person name="Goeker M."/>
        </authorList>
    </citation>
    <scope>NUCLEOTIDE SEQUENCE [LARGE SCALE GENOMIC DNA]</scope>
    <source>
        <strain evidence="9 10">DSM 100433</strain>
    </source>
</reference>
<dbReference type="GO" id="GO:0005886">
    <property type="term" value="C:plasma membrane"/>
    <property type="evidence" value="ECO:0007669"/>
    <property type="project" value="UniProtKB-SubCell"/>
</dbReference>
<dbReference type="Proteomes" id="UP000294682">
    <property type="component" value="Unassembled WGS sequence"/>
</dbReference>
<dbReference type="Gene3D" id="1.10.3720.10">
    <property type="entry name" value="MetI-like"/>
    <property type="match status" value="1"/>
</dbReference>
<evidence type="ECO:0000256" key="2">
    <source>
        <dbReference type="ARBA" id="ARBA00022448"/>
    </source>
</evidence>
<protein>
    <submittedName>
        <fullName evidence="9">Carbohydrate ABC transporter membrane protein 1 (CUT1 family)</fullName>
    </submittedName>
</protein>
<proteinExistence type="inferred from homology"/>
<dbReference type="EMBL" id="SLUK01000001">
    <property type="protein sequence ID" value="TCL45283.1"/>
    <property type="molecule type" value="Genomic_DNA"/>
</dbReference>
<evidence type="ECO:0000313" key="10">
    <source>
        <dbReference type="Proteomes" id="UP000294682"/>
    </source>
</evidence>
<gene>
    <name evidence="9" type="ORF">EDD78_101266</name>
</gene>
<feature type="transmembrane region" description="Helical" evidence="7">
    <location>
        <begin position="118"/>
        <end position="139"/>
    </location>
</feature>
<dbReference type="GO" id="GO:0055085">
    <property type="term" value="P:transmembrane transport"/>
    <property type="evidence" value="ECO:0007669"/>
    <property type="project" value="InterPro"/>
</dbReference>
<comment type="similarity">
    <text evidence="7">Belongs to the binding-protein-dependent transport system permease family.</text>
</comment>
<organism evidence="9 10">
    <name type="scientific">Harryflintia acetispora</name>
    <dbReference type="NCBI Taxonomy" id="1849041"/>
    <lineage>
        <taxon>Bacteria</taxon>
        <taxon>Bacillati</taxon>
        <taxon>Bacillota</taxon>
        <taxon>Clostridia</taxon>
        <taxon>Eubacteriales</taxon>
        <taxon>Oscillospiraceae</taxon>
        <taxon>Harryflintia</taxon>
    </lineage>
</organism>
<evidence type="ECO:0000256" key="7">
    <source>
        <dbReference type="RuleBase" id="RU363032"/>
    </source>
</evidence>
<name>A0A9X8ULQ4_9FIRM</name>
<dbReference type="InterPro" id="IPR035906">
    <property type="entry name" value="MetI-like_sf"/>
</dbReference>
<feature type="transmembrane region" description="Helical" evidence="7">
    <location>
        <begin position="85"/>
        <end position="106"/>
    </location>
</feature>
<dbReference type="SUPFAM" id="SSF161098">
    <property type="entry name" value="MetI-like"/>
    <property type="match status" value="1"/>
</dbReference>
<sequence length="306" mass="34610">MKEKKPGRIALFFKRGKWVDYTFLLPAVLFIAVLMIYPIWYSIDMGFRDVTLKNFVSGDQPFVFLKNFQAVLSDRFFKNALGNTFVFVFVCLVFHFLFGFAFALYFNKNFKGAKWMRALLLIAWMNPTVITGTIFEWILAGDIGILNYMLTSLGIIPHAINFLSSAQTALGSIIFANIWVGIPFNMIILLSGLQGIPGELYESAVIDGAGAWRRFRDITWPMMLPTISVLFLLGFIYTFKVFDLIYAMTKGGPANSSQILSYYSYEKSFTMFRFGEGAAASNISFLIIIALALIYVHISKKEDVAA</sequence>
<feature type="transmembrane region" description="Helical" evidence="7">
    <location>
        <begin position="277"/>
        <end position="298"/>
    </location>
</feature>
<dbReference type="SUPFAM" id="SSF160964">
    <property type="entry name" value="MalF N-terminal region-like"/>
    <property type="match status" value="1"/>
</dbReference>
<feature type="transmembrane region" description="Helical" evidence="7">
    <location>
        <begin position="21"/>
        <end position="43"/>
    </location>
</feature>
<keyword evidence="10" id="KW-1185">Reference proteome</keyword>
<feature type="transmembrane region" description="Helical" evidence="7">
    <location>
        <begin position="170"/>
        <end position="193"/>
    </location>
</feature>
<evidence type="ECO:0000256" key="4">
    <source>
        <dbReference type="ARBA" id="ARBA00022692"/>
    </source>
</evidence>
<dbReference type="AlphaFoldDB" id="A0A9X8ULQ4"/>
<comment type="subcellular location">
    <subcellularLocation>
        <location evidence="1 7">Cell membrane</location>
        <topology evidence="1 7">Multi-pass membrane protein</topology>
    </subcellularLocation>
</comment>
<accession>A0A9X8ULQ4</accession>
<evidence type="ECO:0000256" key="5">
    <source>
        <dbReference type="ARBA" id="ARBA00022989"/>
    </source>
</evidence>
<keyword evidence="3" id="KW-1003">Cell membrane</keyword>
<feature type="transmembrane region" description="Helical" evidence="7">
    <location>
        <begin position="145"/>
        <end position="163"/>
    </location>
</feature>
<dbReference type="OrthoDB" id="9778687at2"/>
<keyword evidence="5 7" id="KW-1133">Transmembrane helix</keyword>
<dbReference type="Pfam" id="PF00528">
    <property type="entry name" value="BPD_transp_1"/>
    <property type="match status" value="1"/>
</dbReference>
<keyword evidence="4 7" id="KW-0812">Transmembrane</keyword>
<evidence type="ECO:0000259" key="8">
    <source>
        <dbReference type="PROSITE" id="PS50928"/>
    </source>
</evidence>
<evidence type="ECO:0000256" key="6">
    <source>
        <dbReference type="ARBA" id="ARBA00023136"/>
    </source>
</evidence>
<keyword evidence="6 7" id="KW-0472">Membrane</keyword>
<comment type="caution">
    <text evidence="9">The sequence shown here is derived from an EMBL/GenBank/DDBJ whole genome shotgun (WGS) entry which is preliminary data.</text>
</comment>
<feature type="domain" description="ABC transmembrane type-1" evidence="8">
    <location>
        <begin position="81"/>
        <end position="295"/>
    </location>
</feature>
<evidence type="ECO:0000256" key="1">
    <source>
        <dbReference type="ARBA" id="ARBA00004651"/>
    </source>
</evidence>
<evidence type="ECO:0000256" key="3">
    <source>
        <dbReference type="ARBA" id="ARBA00022475"/>
    </source>
</evidence>
<dbReference type="RefSeq" id="WP_079700366.1">
    <property type="nucleotide sequence ID" value="NZ_JADNAH010000100.1"/>
</dbReference>
<dbReference type="InterPro" id="IPR000515">
    <property type="entry name" value="MetI-like"/>
</dbReference>
<feature type="transmembrane region" description="Helical" evidence="7">
    <location>
        <begin position="218"/>
        <end position="239"/>
    </location>
</feature>
<dbReference type="PANTHER" id="PTHR43005">
    <property type="entry name" value="BLR7065 PROTEIN"/>
    <property type="match status" value="1"/>
</dbReference>
<evidence type="ECO:0000313" key="9">
    <source>
        <dbReference type="EMBL" id="TCL45283.1"/>
    </source>
</evidence>